<evidence type="ECO:0008006" key="3">
    <source>
        <dbReference type="Google" id="ProtNLM"/>
    </source>
</evidence>
<evidence type="ECO:0000313" key="2">
    <source>
        <dbReference type="Proteomes" id="UP001212821"/>
    </source>
</evidence>
<dbReference type="EMBL" id="CP115450">
    <property type="protein sequence ID" value="WBP91254.1"/>
    <property type="molecule type" value="Genomic_DNA"/>
</dbReference>
<evidence type="ECO:0000313" key="1">
    <source>
        <dbReference type="EMBL" id="WBP91254.1"/>
    </source>
</evidence>
<sequence length="215" mass="22901">MNIDETVDALFAALPALDAGELPSDSTPFRRIEMDFGGADTAWFESPFGGEVKGCPAGKGPRPVYLVVDAAWGEVSAVLLQYGDTRPVKVAWELGGWRVATVCGLLTLHGRELNTGKDAVRPLAGRALGVLRRRPPTSKLWDRAAELTEGMTKDHFDPESLVLDPEPGDFGEGWLLLDDPAGPALGCFVDPDGHSMVVCLDADGNDVAALVYGVL</sequence>
<dbReference type="Proteomes" id="UP001212821">
    <property type="component" value="Chromosome"/>
</dbReference>
<keyword evidence="2" id="KW-1185">Reference proteome</keyword>
<gene>
    <name evidence="1" type="ORF">O1G21_38830</name>
</gene>
<dbReference type="RefSeq" id="WP_270150499.1">
    <property type="nucleotide sequence ID" value="NZ_CP115450.1"/>
</dbReference>
<protein>
    <recommendedName>
        <fullName evidence="3">SMI1/KNR4 family protein</fullName>
    </recommendedName>
</protein>
<proteinExistence type="predicted"/>
<accession>A0ABY7QG65</accession>
<organism evidence="1 2">
    <name type="scientific">Kitasatospora cathayae</name>
    <dbReference type="NCBI Taxonomy" id="3004092"/>
    <lineage>
        <taxon>Bacteria</taxon>
        <taxon>Bacillati</taxon>
        <taxon>Actinomycetota</taxon>
        <taxon>Actinomycetes</taxon>
        <taxon>Kitasatosporales</taxon>
        <taxon>Streptomycetaceae</taxon>
        <taxon>Kitasatospora</taxon>
    </lineage>
</organism>
<reference evidence="2" key="1">
    <citation type="submission" date="2022-12" db="EMBL/GenBank/DDBJ databases">
        <authorList>
            <person name="Mo P."/>
        </authorList>
    </citation>
    <scope>NUCLEOTIDE SEQUENCE [LARGE SCALE GENOMIC DNA]</scope>
    <source>
        <strain evidence="2">HUAS 3-15</strain>
    </source>
</reference>
<name>A0ABY7QG65_9ACTN</name>